<organism evidence="3 4">
    <name type="scientific">Protomyces lactucae-debilis</name>
    <dbReference type="NCBI Taxonomy" id="2754530"/>
    <lineage>
        <taxon>Eukaryota</taxon>
        <taxon>Fungi</taxon>
        <taxon>Dikarya</taxon>
        <taxon>Ascomycota</taxon>
        <taxon>Taphrinomycotina</taxon>
        <taxon>Taphrinomycetes</taxon>
        <taxon>Taphrinales</taxon>
        <taxon>Protomycetaceae</taxon>
        <taxon>Protomyces</taxon>
    </lineage>
</organism>
<keyword evidence="4" id="KW-1185">Reference proteome</keyword>
<evidence type="ECO:0000256" key="1">
    <source>
        <dbReference type="SAM" id="MobiDB-lite"/>
    </source>
</evidence>
<sequence length="286" mass="32875">MLDVWVPMRAASRRDRNQQEHKGLRTHSINPTLSSEHSRIAPTEQTQLRQPPCNHHERTQLTSFLTALSIPALSLSFGKTLATRHSQRALRALARRPRYIPAHDQQPTASSFTSWLSEEHRQTLAQFRQVLLDIQDGTATSDREVQAWFMQRAVQLQGLYQRTPLVVKTLAFQILPLKAIPKMEDLSKPGAMMALVRHVFYRCRERLPWLLSNASLLTLALLIVALLVSHSYLRGKSARLAQEEAYARKMEERRKFLEMYPEGHIVDDPFWRETSVPAGPFRGVKL</sequence>
<comment type="caution">
    <text evidence="3">The sequence shown here is derived from an EMBL/GenBank/DDBJ whole genome shotgun (WGS) entry which is preliminary data.</text>
</comment>
<feature type="region of interest" description="Disordered" evidence="1">
    <location>
        <begin position="9"/>
        <end position="53"/>
    </location>
</feature>
<proteinExistence type="predicted"/>
<dbReference type="EMBL" id="MCFI01000009">
    <property type="protein sequence ID" value="ORY82566.1"/>
    <property type="molecule type" value="Genomic_DNA"/>
</dbReference>
<accession>A0A1Y2FH16</accession>
<evidence type="ECO:0000256" key="2">
    <source>
        <dbReference type="SAM" id="Phobius"/>
    </source>
</evidence>
<dbReference type="GeneID" id="63787798"/>
<gene>
    <name evidence="3" type="ORF">BCR37DRAFT_392774</name>
</gene>
<keyword evidence="2" id="KW-0812">Transmembrane</keyword>
<dbReference type="RefSeq" id="XP_040725437.1">
    <property type="nucleotide sequence ID" value="XM_040871199.1"/>
</dbReference>
<keyword evidence="2" id="KW-0472">Membrane</keyword>
<feature type="compositionally biased region" description="Basic and acidic residues" evidence="1">
    <location>
        <begin position="12"/>
        <end position="23"/>
    </location>
</feature>
<evidence type="ECO:0000313" key="4">
    <source>
        <dbReference type="Proteomes" id="UP000193685"/>
    </source>
</evidence>
<dbReference type="OrthoDB" id="5398191at2759"/>
<name>A0A1Y2FH16_PROLT</name>
<keyword evidence="2" id="KW-1133">Transmembrane helix</keyword>
<dbReference type="AlphaFoldDB" id="A0A1Y2FH16"/>
<evidence type="ECO:0000313" key="3">
    <source>
        <dbReference type="EMBL" id="ORY82566.1"/>
    </source>
</evidence>
<protein>
    <submittedName>
        <fullName evidence="3">Uncharacterized protein</fullName>
    </submittedName>
</protein>
<feature type="transmembrane region" description="Helical" evidence="2">
    <location>
        <begin position="207"/>
        <end position="229"/>
    </location>
</feature>
<dbReference type="Proteomes" id="UP000193685">
    <property type="component" value="Unassembled WGS sequence"/>
</dbReference>
<reference evidence="3 4" key="1">
    <citation type="submission" date="2016-07" db="EMBL/GenBank/DDBJ databases">
        <title>Pervasive Adenine N6-methylation of Active Genes in Fungi.</title>
        <authorList>
            <consortium name="DOE Joint Genome Institute"/>
            <person name="Mondo S.J."/>
            <person name="Dannebaum R.O."/>
            <person name="Kuo R.C."/>
            <person name="Labutti K."/>
            <person name="Haridas S."/>
            <person name="Kuo A."/>
            <person name="Salamov A."/>
            <person name="Ahrendt S.R."/>
            <person name="Lipzen A."/>
            <person name="Sullivan W."/>
            <person name="Andreopoulos W.B."/>
            <person name="Clum A."/>
            <person name="Lindquist E."/>
            <person name="Daum C."/>
            <person name="Ramamoorthy G.K."/>
            <person name="Gryganskyi A."/>
            <person name="Culley D."/>
            <person name="Magnuson J.K."/>
            <person name="James T.Y."/>
            <person name="O'Malley M.A."/>
            <person name="Stajich J.E."/>
            <person name="Spatafora J.W."/>
            <person name="Visel A."/>
            <person name="Grigoriev I.V."/>
        </authorList>
    </citation>
    <scope>NUCLEOTIDE SEQUENCE [LARGE SCALE GENOMIC DNA]</scope>
    <source>
        <strain evidence="3 4">12-1054</strain>
    </source>
</reference>